<reference evidence="1" key="2">
    <citation type="submission" date="2021-04" db="EMBL/GenBank/DDBJ databases">
        <authorList>
            <person name="Gilroy R."/>
        </authorList>
    </citation>
    <scope>NUCLEOTIDE SEQUENCE</scope>
    <source>
        <strain evidence="1">CHK193-4272</strain>
    </source>
</reference>
<organism evidence="1 2">
    <name type="scientific">Candidatus Butyricicoccus avistercoris</name>
    <dbReference type="NCBI Taxonomy" id="2838518"/>
    <lineage>
        <taxon>Bacteria</taxon>
        <taxon>Bacillati</taxon>
        <taxon>Bacillota</taxon>
        <taxon>Clostridia</taxon>
        <taxon>Eubacteriales</taxon>
        <taxon>Butyricicoccaceae</taxon>
        <taxon>Butyricicoccus</taxon>
    </lineage>
</organism>
<proteinExistence type="predicted"/>
<sequence length="54" mass="6367">MKKEIVFTKNTILNSKKYAKRRDLLSVLLKDNQTYTTSQIEKLMADFMKKGKVK</sequence>
<protein>
    <submittedName>
        <fullName evidence="1">Uncharacterized protein</fullName>
    </submittedName>
</protein>
<dbReference type="AlphaFoldDB" id="A0A9D1PHV5"/>
<evidence type="ECO:0000313" key="1">
    <source>
        <dbReference type="EMBL" id="HIV61402.1"/>
    </source>
</evidence>
<reference evidence="1" key="1">
    <citation type="journal article" date="2021" name="PeerJ">
        <title>Extensive microbial diversity within the chicken gut microbiome revealed by metagenomics and culture.</title>
        <authorList>
            <person name="Gilroy R."/>
            <person name="Ravi A."/>
            <person name="Getino M."/>
            <person name="Pursley I."/>
            <person name="Horton D.L."/>
            <person name="Alikhan N.F."/>
            <person name="Baker D."/>
            <person name="Gharbi K."/>
            <person name="Hall N."/>
            <person name="Watson M."/>
            <person name="Adriaenssens E.M."/>
            <person name="Foster-Nyarko E."/>
            <person name="Jarju S."/>
            <person name="Secka A."/>
            <person name="Antonio M."/>
            <person name="Oren A."/>
            <person name="Chaudhuri R.R."/>
            <person name="La Ragione R."/>
            <person name="Hildebrand F."/>
            <person name="Pallen M.J."/>
        </authorList>
    </citation>
    <scope>NUCLEOTIDE SEQUENCE</scope>
    <source>
        <strain evidence="1">CHK193-4272</strain>
    </source>
</reference>
<evidence type="ECO:0000313" key="2">
    <source>
        <dbReference type="Proteomes" id="UP000886808"/>
    </source>
</evidence>
<dbReference type="Proteomes" id="UP000886808">
    <property type="component" value="Unassembled WGS sequence"/>
</dbReference>
<gene>
    <name evidence="1" type="ORF">H9746_00905</name>
</gene>
<comment type="caution">
    <text evidence="1">The sequence shown here is derived from an EMBL/GenBank/DDBJ whole genome shotgun (WGS) entry which is preliminary data.</text>
</comment>
<accession>A0A9D1PHV5</accession>
<name>A0A9D1PHV5_9FIRM</name>
<dbReference type="EMBL" id="DXIE01000007">
    <property type="protein sequence ID" value="HIV61402.1"/>
    <property type="molecule type" value="Genomic_DNA"/>
</dbReference>